<organism evidence="1 2">
    <name type="scientific">Galbibacter marinus</name>
    <dbReference type="NCBI Taxonomy" id="555500"/>
    <lineage>
        <taxon>Bacteria</taxon>
        <taxon>Pseudomonadati</taxon>
        <taxon>Bacteroidota</taxon>
        <taxon>Flavobacteriia</taxon>
        <taxon>Flavobacteriales</taxon>
        <taxon>Flavobacteriaceae</taxon>
        <taxon>Galbibacter</taxon>
    </lineage>
</organism>
<dbReference type="eggNOG" id="ENOG5033N9I">
    <property type="taxonomic scope" value="Bacteria"/>
</dbReference>
<comment type="caution">
    <text evidence="1">The sequence shown here is derived from an EMBL/GenBank/DDBJ whole genome shotgun (WGS) entry which is preliminary data.</text>
</comment>
<accession>K2NZ85</accession>
<proteinExistence type="predicted"/>
<dbReference type="EMBL" id="AMSG01000031">
    <property type="protein sequence ID" value="EKF54128.1"/>
    <property type="molecule type" value="Genomic_DNA"/>
</dbReference>
<dbReference type="Proteomes" id="UP000007364">
    <property type="component" value="Unassembled WGS sequence"/>
</dbReference>
<protein>
    <submittedName>
        <fullName evidence="1">Uncharacterized protein</fullName>
    </submittedName>
</protein>
<dbReference type="AlphaFoldDB" id="K2NZ85"/>
<sequence>MLLSLSYLNYLWTSSNQHGVHSPFVYQLLTKALYRKNNIPIYDLLLSWKDKYHIKDSRKIKILNRSLSYLNNDSFKSVHTGCFTQDRTQYVNILEHSIEEIEQKLTKAPFIIVDNIDKENQKWKHLCQRTTITLSVNFYNIGFLFYKPGQHKENFKIRI</sequence>
<evidence type="ECO:0000313" key="1">
    <source>
        <dbReference type="EMBL" id="EKF54128.1"/>
    </source>
</evidence>
<keyword evidence="2" id="KW-1185">Reference proteome</keyword>
<reference evidence="1 2" key="1">
    <citation type="journal article" date="2012" name="J. Bacteriol.">
        <title>Genome Sequence of Galbibacter marinum Type Strain ck-I2-15.</title>
        <authorList>
            <person name="Lai Q."/>
            <person name="Li C."/>
            <person name="Shao Z."/>
        </authorList>
    </citation>
    <scope>NUCLEOTIDE SEQUENCE [LARGE SCALE GENOMIC DNA]</scope>
    <source>
        <strain evidence="2">ck-I2-15</strain>
    </source>
</reference>
<name>K2NZ85_9FLAO</name>
<gene>
    <name evidence="1" type="ORF">I215_14069</name>
</gene>
<evidence type="ECO:0000313" key="2">
    <source>
        <dbReference type="Proteomes" id="UP000007364"/>
    </source>
</evidence>
<dbReference type="STRING" id="555500.I215_14069"/>